<organism evidence="9 10">
    <name type="scientific">Linum trigynum</name>
    <dbReference type="NCBI Taxonomy" id="586398"/>
    <lineage>
        <taxon>Eukaryota</taxon>
        <taxon>Viridiplantae</taxon>
        <taxon>Streptophyta</taxon>
        <taxon>Embryophyta</taxon>
        <taxon>Tracheophyta</taxon>
        <taxon>Spermatophyta</taxon>
        <taxon>Magnoliopsida</taxon>
        <taxon>eudicotyledons</taxon>
        <taxon>Gunneridae</taxon>
        <taxon>Pentapetalae</taxon>
        <taxon>rosids</taxon>
        <taxon>fabids</taxon>
        <taxon>Malpighiales</taxon>
        <taxon>Linaceae</taxon>
        <taxon>Linum</taxon>
    </lineage>
</organism>
<keyword evidence="3 6" id="KW-0805">Transcription regulation</keyword>
<dbReference type="EMBL" id="OZ034818">
    <property type="protein sequence ID" value="CAL1390510.1"/>
    <property type="molecule type" value="Genomic_DNA"/>
</dbReference>
<evidence type="ECO:0000256" key="5">
    <source>
        <dbReference type="ARBA" id="ARBA00023242"/>
    </source>
</evidence>
<evidence type="ECO:0000256" key="2">
    <source>
        <dbReference type="ARBA" id="ARBA00022491"/>
    </source>
</evidence>
<evidence type="ECO:0000256" key="3">
    <source>
        <dbReference type="ARBA" id="ARBA00023015"/>
    </source>
</evidence>
<dbReference type="Proteomes" id="UP001497516">
    <property type="component" value="Chromosome 5"/>
</dbReference>
<accession>A0AAV2EX11</accession>
<evidence type="ECO:0000256" key="7">
    <source>
        <dbReference type="SAM" id="Phobius"/>
    </source>
</evidence>
<dbReference type="PANTHER" id="PTHR33057:SF70">
    <property type="entry name" value="TRANSCRIPTION REPRESSOR-RELATED"/>
    <property type="match status" value="1"/>
</dbReference>
<dbReference type="GO" id="GO:0005634">
    <property type="term" value="C:nucleus"/>
    <property type="evidence" value="ECO:0007669"/>
    <property type="project" value="UniProtKB-SubCell"/>
</dbReference>
<evidence type="ECO:0000259" key="8">
    <source>
        <dbReference type="PROSITE" id="PS51754"/>
    </source>
</evidence>
<keyword evidence="7" id="KW-0472">Membrane</keyword>
<dbReference type="InterPro" id="IPR038933">
    <property type="entry name" value="Ovate"/>
</dbReference>
<name>A0AAV2EX11_9ROSI</name>
<keyword evidence="7" id="KW-0812">Transmembrane</keyword>
<evidence type="ECO:0000256" key="4">
    <source>
        <dbReference type="ARBA" id="ARBA00023163"/>
    </source>
</evidence>
<evidence type="ECO:0000313" key="10">
    <source>
        <dbReference type="Proteomes" id="UP001497516"/>
    </source>
</evidence>
<dbReference type="GO" id="GO:0045892">
    <property type="term" value="P:negative regulation of DNA-templated transcription"/>
    <property type="evidence" value="ECO:0007669"/>
    <property type="project" value="UniProtKB-UniRule"/>
</dbReference>
<keyword evidence="5 6" id="KW-0539">Nucleus</keyword>
<dbReference type="PROSITE" id="PS51754">
    <property type="entry name" value="OVATE"/>
    <property type="match status" value="1"/>
</dbReference>
<sequence>MSDTGTKKAGFQLLRPRLGCDASICRRPKKHLFSNFHPKPKPTTYRKHQNYLLLHRRRRQHAVIVLLLPLFFLHVIVQQQHCHHGGDLLPRCCNGQRRRGESCRRTSMLQMILEKHIYSRDDLRELLNCFLQLNLPYHHSIIDRAFSQIWNRVFSSSTAKSLAAAGAGGSGLMSKPLLMPPYQDDWGLDNCYRRIGKGIREIDGIIDDEEDEDIGRVTTKRCRKL</sequence>
<evidence type="ECO:0000256" key="6">
    <source>
        <dbReference type="RuleBase" id="RU367028"/>
    </source>
</evidence>
<dbReference type="Pfam" id="PF04844">
    <property type="entry name" value="Ovate"/>
    <property type="match status" value="1"/>
</dbReference>
<keyword evidence="7" id="KW-1133">Transmembrane helix</keyword>
<protein>
    <recommendedName>
        <fullName evidence="6">Transcription repressor</fullName>
    </recommendedName>
    <alternativeName>
        <fullName evidence="6">Ovate family protein</fullName>
    </alternativeName>
</protein>
<dbReference type="InterPro" id="IPR006458">
    <property type="entry name" value="Ovate_C"/>
</dbReference>
<reference evidence="9 10" key="1">
    <citation type="submission" date="2024-04" db="EMBL/GenBank/DDBJ databases">
        <authorList>
            <person name="Fracassetti M."/>
        </authorList>
    </citation>
    <scope>NUCLEOTIDE SEQUENCE [LARGE SCALE GENOMIC DNA]</scope>
</reference>
<gene>
    <name evidence="9" type="ORF">LTRI10_LOCUS31290</name>
</gene>
<proteinExistence type="predicted"/>
<evidence type="ECO:0000313" key="9">
    <source>
        <dbReference type="EMBL" id="CAL1390510.1"/>
    </source>
</evidence>
<dbReference type="AlphaFoldDB" id="A0AAV2EX11"/>
<evidence type="ECO:0000256" key="1">
    <source>
        <dbReference type="ARBA" id="ARBA00004123"/>
    </source>
</evidence>
<keyword evidence="4 6" id="KW-0804">Transcription</keyword>
<dbReference type="PANTHER" id="PTHR33057">
    <property type="entry name" value="TRANSCRIPTION REPRESSOR OFP7-RELATED"/>
    <property type="match status" value="1"/>
</dbReference>
<keyword evidence="10" id="KW-1185">Reference proteome</keyword>
<comment type="subcellular location">
    <subcellularLocation>
        <location evidence="1 6">Nucleus</location>
    </subcellularLocation>
</comment>
<feature type="transmembrane region" description="Helical" evidence="7">
    <location>
        <begin position="61"/>
        <end position="77"/>
    </location>
</feature>
<keyword evidence="2 6" id="KW-0678">Repressor</keyword>
<comment type="function">
    <text evidence="6">Transcriptional repressor that regulates multiple aspects of plant growth and development.</text>
</comment>
<feature type="domain" description="OVATE" evidence="8">
    <location>
        <begin position="93"/>
        <end position="152"/>
    </location>
</feature>